<protein>
    <recommendedName>
        <fullName evidence="15">Bidirectional sugar transporter SWEET</fullName>
    </recommendedName>
</protein>
<dbReference type="AlphaFoldDB" id="A0A4S8K0B2"/>
<keyword evidence="9 12" id="KW-0472">Membrane</keyword>
<feature type="transmembrane region" description="Helical" evidence="12">
    <location>
        <begin position="223"/>
        <end position="244"/>
    </location>
</feature>
<evidence type="ECO:0000313" key="14">
    <source>
        <dbReference type="Proteomes" id="UP000317650"/>
    </source>
</evidence>
<proteinExistence type="inferred from homology"/>
<evidence type="ECO:0000313" key="13">
    <source>
        <dbReference type="EMBL" id="THU68130.1"/>
    </source>
</evidence>
<keyword evidence="6 12" id="KW-0812">Transmembrane</keyword>
<keyword evidence="3" id="KW-0813">Transport</keyword>
<dbReference type="Pfam" id="PF03083">
    <property type="entry name" value="MtN3_slv"/>
    <property type="match status" value="2"/>
</dbReference>
<feature type="transmembrane region" description="Helical" evidence="12">
    <location>
        <begin position="12"/>
        <end position="34"/>
    </location>
</feature>
<dbReference type="FunFam" id="1.20.1280.290:FF:000001">
    <property type="entry name" value="Bidirectional sugar transporter SWEET"/>
    <property type="match status" value="1"/>
</dbReference>
<feature type="compositionally biased region" description="Basic and acidic residues" evidence="11">
    <location>
        <begin position="307"/>
        <end position="316"/>
    </location>
</feature>
<evidence type="ECO:0000256" key="8">
    <source>
        <dbReference type="ARBA" id="ARBA00022989"/>
    </source>
</evidence>
<evidence type="ECO:0000256" key="3">
    <source>
        <dbReference type="ARBA" id="ARBA00022448"/>
    </source>
</evidence>
<dbReference type="PANTHER" id="PTHR10791">
    <property type="entry name" value="RAG1-ACTIVATING PROTEIN 1"/>
    <property type="match status" value="1"/>
</dbReference>
<comment type="caution">
    <text evidence="13">The sequence shown here is derived from an EMBL/GenBank/DDBJ whole genome shotgun (WGS) entry which is preliminary data.</text>
</comment>
<keyword evidence="5" id="KW-0762">Sugar transport</keyword>
<dbReference type="FunFam" id="1.20.1280.290:FF:000003">
    <property type="entry name" value="Bidirectional sugar transporter SWEET"/>
    <property type="match status" value="1"/>
</dbReference>
<evidence type="ECO:0000256" key="6">
    <source>
        <dbReference type="ARBA" id="ARBA00022692"/>
    </source>
</evidence>
<dbReference type="Proteomes" id="UP000317650">
    <property type="component" value="Chromosome 8"/>
</dbReference>
<feature type="region of interest" description="Disordered" evidence="11">
    <location>
        <begin position="306"/>
        <end position="338"/>
    </location>
</feature>
<reference evidence="13 14" key="1">
    <citation type="journal article" date="2019" name="Nat. Plants">
        <title>Genome sequencing of Musa balbisiana reveals subgenome evolution and function divergence in polyploid bananas.</title>
        <authorList>
            <person name="Yao X."/>
        </authorList>
    </citation>
    <scope>NUCLEOTIDE SEQUENCE [LARGE SCALE GENOMIC DNA]</scope>
    <source>
        <strain evidence="14">cv. DH-PKW</strain>
        <tissue evidence="13">Leaves</tissue>
    </source>
</reference>
<evidence type="ECO:0000256" key="5">
    <source>
        <dbReference type="ARBA" id="ARBA00022597"/>
    </source>
</evidence>
<dbReference type="InterPro" id="IPR047664">
    <property type="entry name" value="SWEET"/>
</dbReference>
<name>A0A4S8K0B2_MUSBA</name>
<accession>A0A4S8K0B2</accession>
<evidence type="ECO:0000256" key="7">
    <source>
        <dbReference type="ARBA" id="ARBA00022737"/>
    </source>
</evidence>
<evidence type="ECO:0000256" key="1">
    <source>
        <dbReference type="ARBA" id="ARBA00004651"/>
    </source>
</evidence>
<gene>
    <name evidence="13" type="ORF">C4D60_Mb08t00650</name>
</gene>
<dbReference type="GO" id="GO:0051119">
    <property type="term" value="F:sugar transmembrane transporter activity"/>
    <property type="evidence" value="ECO:0007669"/>
    <property type="project" value="InterPro"/>
</dbReference>
<dbReference type="EMBL" id="PYDT01000002">
    <property type="protein sequence ID" value="THU68130.1"/>
    <property type="molecule type" value="Genomic_DNA"/>
</dbReference>
<keyword evidence="14" id="KW-1185">Reference proteome</keyword>
<feature type="transmembrane region" description="Helical" evidence="12">
    <location>
        <begin position="104"/>
        <end position="122"/>
    </location>
</feature>
<keyword evidence="7" id="KW-0677">Repeat</keyword>
<feature type="transmembrane region" description="Helical" evidence="12">
    <location>
        <begin position="128"/>
        <end position="151"/>
    </location>
</feature>
<evidence type="ECO:0000256" key="9">
    <source>
        <dbReference type="ARBA" id="ARBA00023136"/>
    </source>
</evidence>
<sequence>MAGLSLQHPLPFAFGMLASATPSCIHSLFISWHITDSYEICRQSHLVHGVSCADVSITSRVLLCFCVLIHSYVLACNLTPSLPVIRSPTFYRVYRKKSTEGFHSLPYVVAVFSCMLWIYYAFVKTNSMLLITINSFGLFIETIYITIYLIYAPKKARIFCIQIFVLLNVVAFAAIVLLTQLVFKGSNRVTVLGWICVGFSISVFAAPLSVIRVVIRTKSVEFMPFYLSFFLTLSAIAWFGYGLFTKDIYVQLPNVLGFVFGIAQMLLYIIYKKKKNVVVEPTVPEHILKIAELITTPASELQVSIEENDRKKKANEGGEGVDNGKTAAAEEGTEINAV</sequence>
<feature type="transmembrane region" description="Helical" evidence="12">
    <location>
        <begin position="250"/>
        <end position="271"/>
    </location>
</feature>
<comment type="function">
    <text evidence="10">Mediates both low-affinity uptake and efflux of sugar across the plasma membrane.</text>
</comment>
<keyword evidence="4" id="KW-1003">Cell membrane</keyword>
<feature type="transmembrane region" description="Helical" evidence="12">
    <location>
        <begin position="189"/>
        <end position="211"/>
    </location>
</feature>
<evidence type="ECO:0000256" key="10">
    <source>
        <dbReference type="ARBA" id="ARBA00037238"/>
    </source>
</evidence>
<evidence type="ECO:0008006" key="15">
    <source>
        <dbReference type="Google" id="ProtNLM"/>
    </source>
</evidence>
<evidence type="ECO:0000256" key="11">
    <source>
        <dbReference type="SAM" id="MobiDB-lite"/>
    </source>
</evidence>
<feature type="transmembrane region" description="Helical" evidence="12">
    <location>
        <begin position="163"/>
        <end position="183"/>
    </location>
</feature>
<dbReference type="PANTHER" id="PTHR10791:SF37">
    <property type="entry name" value="OS09G0508250 PROTEIN"/>
    <property type="match status" value="1"/>
</dbReference>
<dbReference type="Gene3D" id="1.20.1280.290">
    <property type="match status" value="2"/>
</dbReference>
<evidence type="ECO:0000256" key="2">
    <source>
        <dbReference type="ARBA" id="ARBA00007809"/>
    </source>
</evidence>
<dbReference type="GO" id="GO:0005886">
    <property type="term" value="C:plasma membrane"/>
    <property type="evidence" value="ECO:0007669"/>
    <property type="project" value="UniProtKB-SubCell"/>
</dbReference>
<dbReference type="InterPro" id="IPR004316">
    <property type="entry name" value="SWEET_rpt"/>
</dbReference>
<evidence type="ECO:0000256" key="12">
    <source>
        <dbReference type="SAM" id="Phobius"/>
    </source>
</evidence>
<evidence type="ECO:0000256" key="4">
    <source>
        <dbReference type="ARBA" id="ARBA00022475"/>
    </source>
</evidence>
<comment type="subcellular location">
    <subcellularLocation>
        <location evidence="1">Cell membrane</location>
        <topology evidence="1">Multi-pass membrane protein</topology>
    </subcellularLocation>
</comment>
<organism evidence="13 14">
    <name type="scientific">Musa balbisiana</name>
    <name type="common">Banana</name>
    <dbReference type="NCBI Taxonomy" id="52838"/>
    <lineage>
        <taxon>Eukaryota</taxon>
        <taxon>Viridiplantae</taxon>
        <taxon>Streptophyta</taxon>
        <taxon>Embryophyta</taxon>
        <taxon>Tracheophyta</taxon>
        <taxon>Spermatophyta</taxon>
        <taxon>Magnoliopsida</taxon>
        <taxon>Liliopsida</taxon>
        <taxon>Zingiberales</taxon>
        <taxon>Musaceae</taxon>
        <taxon>Musa</taxon>
    </lineage>
</organism>
<keyword evidence="8 12" id="KW-1133">Transmembrane helix</keyword>
<comment type="similarity">
    <text evidence="2">Belongs to the SWEET sugar transporter family.</text>
</comment>